<dbReference type="PANTHER" id="PTHR11076">
    <property type="entry name" value="DNA REPAIR POLYMERASE UMUC / TRANSFERASE FAMILY MEMBER"/>
    <property type="match status" value="1"/>
</dbReference>
<dbReference type="CDD" id="cd03586">
    <property type="entry name" value="PolY_Pol_IV_kappa"/>
    <property type="match status" value="1"/>
</dbReference>
<dbReference type="GO" id="GO:0003887">
    <property type="term" value="F:DNA-directed DNA polymerase activity"/>
    <property type="evidence" value="ECO:0007669"/>
    <property type="project" value="UniProtKB-EC"/>
</dbReference>
<dbReference type="Gene3D" id="3.30.1490.100">
    <property type="entry name" value="DNA polymerase, Y-family, little finger domain"/>
    <property type="match status" value="1"/>
</dbReference>
<dbReference type="KEGG" id="mcou:NCTC10179_00143"/>
<dbReference type="InterPro" id="IPR043128">
    <property type="entry name" value="Rev_trsase/Diguanyl_cyclase"/>
</dbReference>
<dbReference type="InterPro" id="IPR043502">
    <property type="entry name" value="DNA/RNA_pol_sf"/>
</dbReference>
<dbReference type="InterPro" id="IPR022880">
    <property type="entry name" value="DNApol_IV"/>
</dbReference>
<dbReference type="PANTHER" id="PTHR11076:SF33">
    <property type="entry name" value="DNA POLYMERASE KAPPA"/>
    <property type="match status" value="1"/>
</dbReference>
<organism evidence="3 4">
    <name type="scientific">Mycoplasmopsis columboralis</name>
    <dbReference type="NCBI Taxonomy" id="171282"/>
    <lineage>
        <taxon>Bacteria</taxon>
        <taxon>Bacillati</taxon>
        <taxon>Mycoplasmatota</taxon>
        <taxon>Mycoplasmoidales</taxon>
        <taxon>Metamycoplasmataceae</taxon>
        <taxon>Mycoplasmopsis</taxon>
    </lineage>
</organism>
<reference evidence="3 4" key="1">
    <citation type="submission" date="2019-01" db="EMBL/GenBank/DDBJ databases">
        <authorList>
            <consortium name="Pathogen Informatics"/>
        </authorList>
    </citation>
    <scope>NUCLEOTIDE SEQUENCE [LARGE SCALE GENOMIC DNA]</scope>
    <source>
        <strain evidence="3 4">NCTC10179</strain>
    </source>
</reference>
<dbReference type="EC" id="2.7.7.7" evidence="3"/>
<evidence type="ECO:0000256" key="1">
    <source>
        <dbReference type="ARBA" id="ARBA00010945"/>
    </source>
</evidence>
<name>A0A449B5X9_9BACT</name>
<protein>
    <submittedName>
        <fullName evidence="3">DNA polymerase IV</fullName>
        <ecNumber evidence="3">2.7.7.7</ecNumber>
    </submittedName>
</protein>
<dbReference type="GO" id="GO:0003684">
    <property type="term" value="F:damaged DNA binding"/>
    <property type="evidence" value="ECO:0007669"/>
    <property type="project" value="InterPro"/>
</dbReference>
<accession>A0A449B5X9</accession>
<keyword evidence="3" id="KW-0548">Nucleotidyltransferase</keyword>
<evidence type="ECO:0000313" key="3">
    <source>
        <dbReference type="EMBL" id="VEU75986.1"/>
    </source>
</evidence>
<keyword evidence="4" id="KW-1185">Reference proteome</keyword>
<dbReference type="GO" id="GO:0006281">
    <property type="term" value="P:DNA repair"/>
    <property type="evidence" value="ECO:0007669"/>
    <property type="project" value="InterPro"/>
</dbReference>
<dbReference type="GO" id="GO:0042276">
    <property type="term" value="P:error-prone translesion synthesis"/>
    <property type="evidence" value="ECO:0007669"/>
    <property type="project" value="TreeGrafter"/>
</dbReference>
<evidence type="ECO:0000313" key="4">
    <source>
        <dbReference type="Proteomes" id="UP000289497"/>
    </source>
</evidence>
<dbReference type="Pfam" id="PF00817">
    <property type="entry name" value="IMS"/>
    <property type="match status" value="1"/>
</dbReference>
<dbReference type="AlphaFoldDB" id="A0A449B5X9"/>
<dbReference type="PROSITE" id="PS50173">
    <property type="entry name" value="UMUC"/>
    <property type="match status" value="1"/>
</dbReference>
<dbReference type="InterPro" id="IPR017961">
    <property type="entry name" value="DNA_pol_Y-fam_little_finger"/>
</dbReference>
<dbReference type="GO" id="GO:0009432">
    <property type="term" value="P:SOS response"/>
    <property type="evidence" value="ECO:0007669"/>
    <property type="project" value="TreeGrafter"/>
</dbReference>
<dbReference type="SUPFAM" id="SSF56672">
    <property type="entry name" value="DNA/RNA polymerases"/>
    <property type="match status" value="1"/>
</dbReference>
<dbReference type="GO" id="GO:0005829">
    <property type="term" value="C:cytosol"/>
    <property type="evidence" value="ECO:0007669"/>
    <property type="project" value="TreeGrafter"/>
</dbReference>
<dbReference type="Gene3D" id="1.10.150.20">
    <property type="entry name" value="5' to 3' exonuclease, C-terminal subdomain"/>
    <property type="match status" value="1"/>
</dbReference>
<gene>
    <name evidence="3" type="primary">dinP</name>
    <name evidence="3" type="ORF">NCTC10179_00143</name>
</gene>
<evidence type="ECO:0000259" key="2">
    <source>
        <dbReference type="PROSITE" id="PS50173"/>
    </source>
</evidence>
<dbReference type="Gene3D" id="3.40.1170.60">
    <property type="match status" value="1"/>
</dbReference>
<dbReference type="InterPro" id="IPR036775">
    <property type="entry name" value="DNA_pol_Y-fam_lit_finger_sf"/>
</dbReference>
<keyword evidence="3" id="KW-0808">Transferase</keyword>
<comment type="similarity">
    <text evidence="1">Belongs to the DNA polymerase type-Y family.</text>
</comment>
<dbReference type="Pfam" id="PF11799">
    <property type="entry name" value="IMS_C"/>
    <property type="match status" value="1"/>
</dbReference>
<sequence length="413" mass="47808">MQKSFIFHIDFDSYFVSALRSVRPELKGKPVAVGKSGAEFMATSVSYELREKGVKAGMVNFEIQKIEPQTIFVEGHFDIFTTISTNIFKYLSNNYSSLINVASIDECYLDVTDVVSSFDQAQKLAQKIQNEILELFDIPITIGISYNCFFAKMTTNISKPFGIGVTTPQNYQKHFFDLDIEQYYGIGKASAAKLRQIGIEKIKDLVSSKVNYYQLKSIFGIVYRQWIENLNPNHYDRIVVENTLPKGIGNEITFIEKNLSEFQILSELNSVCKLVSTRCRKQKLVGNTLTLVVRNINKKWQSKQMKLPQFTNEFSKIYAYAKHLYQKHFSDRDIIGIGIRINNLIYEFEQEISFNLFEINKDINSSRLNQIVTHVNRKLHKPVISTLKEYNELKNLENKNNKFDLEGFTFKKR</sequence>
<dbReference type="InterPro" id="IPR001126">
    <property type="entry name" value="UmuC"/>
</dbReference>
<proteinExistence type="inferred from homology"/>
<dbReference type="InterPro" id="IPR050116">
    <property type="entry name" value="DNA_polymerase-Y"/>
</dbReference>
<dbReference type="RefSeq" id="WP_036434529.1">
    <property type="nucleotide sequence ID" value="NZ_LR215039.1"/>
</dbReference>
<dbReference type="SUPFAM" id="SSF100879">
    <property type="entry name" value="Lesion bypass DNA polymerase (Y-family), little finger domain"/>
    <property type="match status" value="1"/>
</dbReference>
<dbReference type="OrthoDB" id="9808813at2"/>
<dbReference type="Gene3D" id="3.30.70.270">
    <property type="match status" value="1"/>
</dbReference>
<dbReference type="EMBL" id="LR215039">
    <property type="protein sequence ID" value="VEU75986.1"/>
    <property type="molecule type" value="Genomic_DNA"/>
</dbReference>
<feature type="domain" description="UmuC" evidence="2">
    <location>
        <begin position="6"/>
        <end position="187"/>
    </location>
</feature>
<dbReference type="Proteomes" id="UP000289497">
    <property type="component" value="Chromosome"/>
</dbReference>